<feature type="transmembrane region" description="Helical" evidence="6">
    <location>
        <begin position="63"/>
        <end position="82"/>
    </location>
</feature>
<gene>
    <name evidence="8" type="ORF">RU93_GL000872</name>
</gene>
<organism evidence="8 9">
    <name type="scientific">Enterococcus aquimarinus</name>
    <dbReference type="NCBI Taxonomy" id="328396"/>
    <lineage>
        <taxon>Bacteria</taxon>
        <taxon>Bacillati</taxon>
        <taxon>Bacillota</taxon>
        <taxon>Bacilli</taxon>
        <taxon>Lactobacillales</taxon>
        <taxon>Enterococcaceae</taxon>
        <taxon>Enterococcus</taxon>
    </lineage>
</organism>
<keyword evidence="5 6" id="KW-0472">Membrane</keyword>
<evidence type="ECO:0000313" key="8">
    <source>
        <dbReference type="EMBL" id="OJG09265.1"/>
    </source>
</evidence>
<feature type="transmembrane region" description="Helical" evidence="6">
    <location>
        <begin position="88"/>
        <end position="108"/>
    </location>
</feature>
<evidence type="ECO:0000256" key="1">
    <source>
        <dbReference type="ARBA" id="ARBA00004651"/>
    </source>
</evidence>
<keyword evidence="9" id="KW-1185">Reference proteome</keyword>
<dbReference type="AlphaFoldDB" id="A0A1L8QP27"/>
<dbReference type="InterPro" id="IPR015414">
    <property type="entry name" value="TMEM64"/>
</dbReference>
<dbReference type="STRING" id="328396.RU93_GL000872"/>
<feature type="transmembrane region" description="Helical" evidence="6">
    <location>
        <begin position="138"/>
        <end position="160"/>
    </location>
</feature>
<proteinExistence type="inferred from homology"/>
<evidence type="ECO:0000256" key="2">
    <source>
        <dbReference type="ARBA" id="ARBA00022475"/>
    </source>
</evidence>
<keyword evidence="3 6" id="KW-0812">Transmembrane</keyword>
<evidence type="ECO:0000259" key="7">
    <source>
        <dbReference type="Pfam" id="PF09335"/>
    </source>
</evidence>
<reference evidence="8 9" key="1">
    <citation type="submission" date="2014-12" db="EMBL/GenBank/DDBJ databases">
        <title>Draft genome sequences of 29 type strains of Enterococci.</title>
        <authorList>
            <person name="Zhong Z."/>
            <person name="Sun Z."/>
            <person name="Liu W."/>
            <person name="Zhang W."/>
            <person name="Zhang H."/>
        </authorList>
    </citation>
    <scope>NUCLEOTIDE SEQUENCE [LARGE SCALE GENOMIC DNA]</scope>
    <source>
        <strain evidence="8 9">DSM 17690</strain>
    </source>
</reference>
<name>A0A1L8QP27_9ENTE</name>
<feature type="domain" description="VTT" evidence="7">
    <location>
        <begin position="68"/>
        <end position="185"/>
    </location>
</feature>
<comment type="subcellular location">
    <subcellularLocation>
        <location evidence="1 6">Cell membrane</location>
        <topology evidence="1 6">Multi-pass membrane protein</topology>
    </subcellularLocation>
</comment>
<dbReference type="PANTHER" id="PTHR12677:SF49">
    <property type="entry name" value="TVP38_TMEM64 FAMILY MEMBRANE PROTEIN"/>
    <property type="match status" value="1"/>
</dbReference>
<dbReference type="Pfam" id="PF09335">
    <property type="entry name" value="VTT_dom"/>
    <property type="match status" value="1"/>
</dbReference>
<dbReference type="GO" id="GO:0005886">
    <property type="term" value="C:plasma membrane"/>
    <property type="evidence" value="ECO:0007669"/>
    <property type="project" value="UniProtKB-SubCell"/>
</dbReference>
<evidence type="ECO:0000256" key="5">
    <source>
        <dbReference type="ARBA" id="ARBA00023136"/>
    </source>
</evidence>
<sequence length="197" mass="21880">MNVTTSRRIINWISIIGMGFSVALAIYFFNLGLFDDLNALQNLVGGSLIVGPLIFISLQILQVVFPIIPGGVSTAAGVFMFGPIAGFFYNYIGITIGSMIVFLLGRYYGKPFVLSFISEKQYAKYVAYLDNQSRFDKIFALAIFFPLAPDDALCLMAGLTDMSFKKFSWIILLGKPASIFIYSLLLVYGTNFITQFM</sequence>
<dbReference type="RefSeq" id="WP_071875572.1">
    <property type="nucleotide sequence ID" value="NZ_JBHSHF010000007.1"/>
</dbReference>
<dbReference type="EMBL" id="JXKD01000018">
    <property type="protein sequence ID" value="OJG09265.1"/>
    <property type="molecule type" value="Genomic_DNA"/>
</dbReference>
<keyword evidence="2 6" id="KW-1003">Cell membrane</keyword>
<protein>
    <recommendedName>
        <fullName evidence="6">TVP38/TMEM64 family membrane protein</fullName>
    </recommendedName>
</protein>
<comment type="caution">
    <text evidence="8">The sequence shown here is derived from an EMBL/GenBank/DDBJ whole genome shotgun (WGS) entry which is preliminary data.</text>
</comment>
<feature type="transmembrane region" description="Helical" evidence="6">
    <location>
        <begin position="166"/>
        <end position="188"/>
    </location>
</feature>
<evidence type="ECO:0000256" key="4">
    <source>
        <dbReference type="ARBA" id="ARBA00022989"/>
    </source>
</evidence>
<dbReference type="PANTHER" id="PTHR12677">
    <property type="entry name" value="GOLGI APPARATUS MEMBRANE PROTEIN TVP38-RELATED"/>
    <property type="match status" value="1"/>
</dbReference>
<feature type="transmembrane region" description="Helical" evidence="6">
    <location>
        <begin position="12"/>
        <end position="33"/>
    </location>
</feature>
<dbReference type="InterPro" id="IPR032816">
    <property type="entry name" value="VTT_dom"/>
</dbReference>
<keyword evidence="4 6" id="KW-1133">Transmembrane helix</keyword>
<feature type="transmembrane region" description="Helical" evidence="6">
    <location>
        <begin position="39"/>
        <end position="56"/>
    </location>
</feature>
<accession>A0A1L8QP27</accession>
<evidence type="ECO:0000313" key="9">
    <source>
        <dbReference type="Proteomes" id="UP000182149"/>
    </source>
</evidence>
<comment type="similarity">
    <text evidence="6">Belongs to the TVP38/TMEM64 family.</text>
</comment>
<evidence type="ECO:0000256" key="6">
    <source>
        <dbReference type="RuleBase" id="RU366058"/>
    </source>
</evidence>
<dbReference type="Proteomes" id="UP000182149">
    <property type="component" value="Unassembled WGS sequence"/>
</dbReference>
<dbReference type="OrthoDB" id="371137at2"/>
<evidence type="ECO:0000256" key="3">
    <source>
        <dbReference type="ARBA" id="ARBA00022692"/>
    </source>
</evidence>